<protein>
    <submittedName>
        <fullName evidence="1">Prepilin-type N-terminal cleavage/methylation domain-containing protein</fullName>
    </submittedName>
</protein>
<gene>
    <name evidence="1" type="ORF">EI547_16695</name>
</gene>
<evidence type="ECO:0000313" key="1">
    <source>
        <dbReference type="EMBL" id="MBE0465074.1"/>
    </source>
</evidence>
<proteinExistence type="predicted"/>
<accession>A0ABR9G2H0</accession>
<dbReference type="EMBL" id="RRZB01000059">
    <property type="protein sequence ID" value="MBE0465074.1"/>
    <property type="molecule type" value="Genomic_DNA"/>
</dbReference>
<dbReference type="PROSITE" id="PS00409">
    <property type="entry name" value="PROKAR_NTER_METHYL"/>
    <property type="match status" value="1"/>
</dbReference>
<keyword evidence="2" id="KW-1185">Reference proteome</keyword>
<dbReference type="Pfam" id="PF07963">
    <property type="entry name" value="N_methyl"/>
    <property type="match status" value="1"/>
</dbReference>
<dbReference type="RefSeq" id="WP_192539517.1">
    <property type="nucleotide sequence ID" value="NZ_RRZB01000059.1"/>
</dbReference>
<name>A0ABR9G2H0_9GAMM</name>
<evidence type="ECO:0000313" key="2">
    <source>
        <dbReference type="Proteomes" id="UP001645038"/>
    </source>
</evidence>
<sequence>MQRERGFTLVEALIALALLAFGLMGIAAMQLTSLQSASTGYQYSAASLAAVDIQESAWGRLATTQNCRRIDLASLRSAWRAQWFEGLNAPLEGSTGDVERTVVDGSCHFAVSIVVNAWPSQEAQEPLDYVFTLPLSEGA</sequence>
<dbReference type="Proteomes" id="UP001645038">
    <property type="component" value="Unassembled WGS sequence"/>
</dbReference>
<comment type="caution">
    <text evidence="1">The sequence shown here is derived from an EMBL/GenBank/DDBJ whole genome shotgun (WGS) entry which is preliminary data.</text>
</comment>
<dbReference type="NCBIfam" id="TIGR02532">
    <property type="entry name" value="IV_pilin_GFxxxE"/>
    <property type="match status" value="1"/>
</dbReference>
<reference evidence="1 2" key="1">
    <citation type="submission" date="2020-07" db="EMBL/GenBank/DDBJ databases">
        <title>Halophilic bacteria isolated from french cheeses.</title>
        <authorList>
            <person name="Kothe C.I."/>
            <person name="Farah-Kraiem B."/>
            <person name="Renault P."/>
            <person name="Dridi B."/>
        </authorList>
    </citation>
    <scope>NUCLEOTIDE SEQUENCE [LARGE SCALE GENOMIC DNA]</scope>
    <source>
        <strain evidence="1 2">FME20</strain>
    </source>
</reference>
<dbReference type="InterPro" id="IPR012902">
    <property type="entry name" value="N_methyl_site"/>
</dbReference>
<organism evidence="1 2">
    <name type="scientific">Halomonas colorata</name>
    <dbReference type="NCBI Taxonomy" id="2742615"/>
    <lineage>
        <taxon>Bacteria</taxon>
        <taxon>Pseudomonadati</taxon>
        <taxon>Pseudomonadota</taxon>
        <taxon>Gammaproteobacteria</taxon>
        <taxon>Oceanospirillales</taxon>
        <taxon>Halomonadaceae</taxon>
        <taxon>Halomonas</taxon>
    </lineage>
</organism>